<gene>
    <name evidence="2" type="ORF">V6M85_10960</name>
</gene>
<dbReference type="InterPro" id="IPR016188">
    <property type="entry name" value="PurM-like_N"/>
</dbReference>
<dbReference type="GeneID" id="89337295"/>
<protein>
    <submittedName>
        <fullName evidence="2">Thiamine-monophosphate kinase</fullName>
    </submittedName>
</protein>
<dbReference type="EMBL" id="CP146016">
    <property type="protein sequence ID" value="WWQ59969.1"/>
    <property type="molecule type" value="Genomic_DNA"/>
</dbReference>
<dbReference type="PANTHER" id="PTHR30270:SF0">
    <property type="entry name" value="THIAMINE-MONOPHOSPHATE KINASE"/>
    <property type="match status" value="1"/>
</dbReference>
<dbReference type="Gene3D" id="3.30.1330.10">
    <property type="entry name" value="PurM-like, N-terminal domain"/>
    <property type="match status" value="1"/>
</dbReference>
<dbReference type="Gene3D" id="3.90.650.10">
    <property type="entry name" value="PurM-like C-terminal domain"/>
    <property type="match status" value="1"/>
</dbReference>
<dbReference type="PANTHER" id="PTHR30270">
    <property type="entry name" value="THIAMINE-MONOPHOSPHATE KINASE"/>
    <property type="match status" value="1"/>
</dbReference>
<dbReference type="PIRSF" id="PIRSF005303">
    <property type="entry name" value="Thiam_monoph_kin"/>
    <property type="match status" value="1"/>
</dbReference>
<dbReference type="SUPFAM" id="SSF55326">
    <property type="entry name" value="PurM N-terminal domain-like"/>
    <property type="match status" value="1"/>
</dbReference>
<dbReference type="GO" id="GO:0009030">
    <property type="term" value="F:thiamine-phosphate kinase activity"/>
    <property type="evidence" value="ECO:0007669"/>
    <property type="project" value="InterPro"/>
</dbReference>
<dbReference type="GO" id="GO:0009228">
    <property type="term" value="P:thiamine biosynthetic process"/>
    <property type="evidence" value="ECO:0007669"/>
    <property type="project" value="InterPro"/>
</dbReference>
<dbReference type="AlphaFoldDB" id="A0AAX4KYL2"/>
<accession>A0AAX4KYL2</accession>
<dbReference type="InterPro" id="IPR036676">
    <property type="entry name" value="PurM-like_C_sf"/>
</dbReference>
<evidence type="ECO:0000313" key="3">
    <source>
        <dbReference type="Proteomes" id="UP001432202"/>
    </source>
</evidence>
<feature type="domain" description="PurM-like N-terminal" evidence="1">
    <location>
        <begin position="38"/>
        <end position="119"/>
    </location>
</feature>
<evidence type="ECO:0000313" key="2">
    <source>
        <dbReference type="EMBL" id="WWQ59969.1"/>
    </source>
</evidence>
<dbReference type="SUPFAM" id="SSF56042">
    <property type="entry name" value="PurM C-terminal domain-like"/>
    <property type="match status" value="1"/>
</dbReference>
<dbReference type="RefSeq" id="WP_338599946.1">
    <property type="nucleotide sequence ID" value="NZ_CP146016.1"/>
</dbReference>
<dbReference type="CDD" id="cd02194">
    <property type="entry name" value="ThiL"/>
    <property type="match status" value="1"/>
</dbReference>
<dbReference type="Pfam" id="PF00586">
    <property type="entry name" value="AIRS"/>
    <property type="match status" value="1"/>
</dbReference>
<dbReference type="InterPro" id="IPR006283">
    <property type="entry name" value="ThiL-like"/>
</dbReference>
<organism evidence="2 3">
    <name type="scientific">Sulfolobus tengchongensis</name>
    <dbReference type="NCBI Taxonomy" id="207809"/>
    <lineage>
        <taxon>Archaea</taxon>
        <taxon>Thermoproteota</taxon>
        <taxon>Thermoprotei</taxon>
        <taxon>Sulfolobales</taxon>
        <taxon>Sulfolobaceae</taxon>
        <taxon>Sulfolobus</taxon>
    </lineage>
</organism>
<keyword evidence="2" id="KW-0808">Transferase</keyword>
<sequence>MRLKDIGEHEFIKKIIRNYVDINLLDDVFISENKGYKIDGFKLSYAFPFMTYYDIGWKAVTASTSDIIAKGIKPNFYLVSLGLNPNIEVDKAKELLNGISDAIHYYGGRYVGGDLNDSDFNGWVDIFIEGDLVCDTSDKILQEGDLVLIGDYIGYTTNVFISYLNNFRIPISSKALIKVKHPIVNKALLLFMKKYCKFIKYSTDISDGLIVSLYNIIYNFNLGIQITSLPLDLNVVKILKSYSNLTEYDILKYSGEEFLPILILDKGSPVEEMINDLQYLAYNPLIIGRITNNHNILSYKNQIIKNTGWDNFTGWY</sequence>
<evidence type="ECO:0000259" key="1">
    <source>
        <dbReference type="Pfam" id="PF00586"/>
    </source>
</evidence>
<keyword evidence="2" id="KW-0418">Kinase</keyword>
<name>A0AAX4KYL2_9CREN</name>
<dbReference type="InterPro" id="IPR036921">
    <property type="entry name" value="PurM-like_N_sf"/>
</dbReference>
<reference evidence="2 3" key="1">
    <citation type="submission" date="2024-02" db="EMBL/GenBank/DDBJ databases">
        <title>STSV induces naive adaptation in Sulfolobus.</title>
        <authorList>
            <person name="Xiang X."/>
            <person name="Song M."/>
        </authorList>
    </citation>
    <scope>NUCLEOTIDE SEQUENCE [LARGE SCALE GENOMIC DNA]</scope>
    <source>
        <strain evidence="2 3">RT2</strain>
    </source>
</reference>
<dbReference type="Proteomes" id="UP001432202">
    <property type="component" value="Chromosome"/>
</dbReference>
<proteinExistence type="predicted"/>
<keyword evidence="3" id="KW-1185">Reference proteome</keyword>